<evidence type="ECO:0000313" key="4">
    <source>
        <dbReference type="Proteomes" id="UP001500767"/>
    </source>
</evidence>
<proteinExistence type="predicted"/>
<keyword evidence="2" id="KW-0812">Transmembrane</keyword>
<name>A0ABP6WQW2_9ACTN</name>
<dbReference type="Proteomes" id="UP001500767">
    <property type="component" value="Unassembled WGS sequence"/>
</dbReference>
<evidence type="ECO:0000256" key="1">
    <source>
        <dbReference type="SAM" id="MobiDB-lite"/>
    </source>
</evidence>
<dbReference type="EMBL" id="BAAAYR010000001">
    <property type="protein sequence ID" value="GAA3554393.1"/>
    <property type="molecule type" value="Genomic_DNA"/>
</dbReference>
<comment type="caution">
    <text evidence="3">The sequence shown here is derived from an EMBL/GenBank/DDBJ whole genome shotgun (WGS) entry which is preliminary data.</text>
</comment>
<evidence type="ECO:0000313" key="3">
    <source>
        <dbReference type="EMBL" id="GAA3554393.1"/>
    </source>
</evidence>
<protein>
    <submittedName>
        <fullName evidence="3">Uncharacterized protein</fullName>
    </submittedName>
</protein>
<feature type="region of interest" description="Disordered" evidence="1">
    <location>
        <begin position="1"/>
        <end position="30"/>
    </location>
</feature>
<dbReference type="RefSeq" id="WP_204912223.1">
    <property type="nucleotide sequence ID" value="NZ_BAAAYR010000001.1"/>
</dbReference>
<reference evidence="4" key="1">
    <citation type="journal article" date="2019" name="Int. J. Syst. Evol. Microbiol.">
        <title>The Global Catalogue of Microorganisms (GCM) 10K type strain sequencing project: providing services to taxonomists for standard genome sequencing and annotation.</title>
        <authorList>
            <consortium name="The Broad Institute Genomics Platform"/>
            <consortium name="The Broad Institute Genome Sequencing Center for Infectious Disease"/>
            <person name="Wu L."/>
            <person name="Ma J."/>
        </authorList>
    </citation>
    <scope>NUCLEOTIDE SEQUENCE [LARGE SCALE GENOMIC DNA]</scope>
    <source>
        <strain evidence="4">JCM 16540</strain>
    </source>
</reference>
<feature type="transmembrane region" description="Helical" evidence="2">
    <location>
        <begin position="36"/>
        <end position="54"/>
    </location>
</feature>
<organism evidence="3 4">
    <name type="scientific">Microlunatus spumicola</name>
    <dbReference type="NCBI Taxonomy" id="81499"/>
    <lineage>
        <taxon>Bacteria</taxon>
        <taxon>Bacillati</taxon>
        <taxon>Actinomycetota</taxon>
        <taxon>Actinomycetes</taxon>
        <taxon>Propionibacteriales</taxon>
        <taxon>Propionibacteriaceae</taxon>
        <taxon>Microlunatus</taxon>
    </lineage>
</organism>
<keyword evidence="4" id="KW-1185">Reference proteome</keyword>
<dbReference type="NCBIfam" id="NF041681">
    <property type="entry name" value="HGxxPAAW"/>
    <property type="match status" value="1"/>
</dbReference>
<keyword evidence="2" id="KW-0472">Membrane</keyword>
<feature type="transmembrane region" description="Helical" evidence="2">
    <location>
        <begin position="60"/>
        <end position="81"/>
    </location>
</feature>
<keyword evidence="2" id="KW-1133">Transmembrane helix</keyword>
<accession>A0ABP6WQW2</accession>
<feature type="compositionally biased region" description="Basic and acidic residues" evidence="1">
    <location>
        <begin position="7"/>
        <end position="27"/>
    </location>
</feature>
<sequence length="89" mass="9117">MAAPSRAADESGTAHRSDITDPGNERKKPIHHGQTLAAWVGSLTAMVAVIIGGFGVVFQAWVVFGIGVALLVAAGVATLVLQKMGHGAR</sequence>
<gene>
    <name evidence="3" type="ORF">GCM10022197_06900</name>
</gene>
<evidence type="ECO:0000256" key="2">
    <source>
        <dbReference type="SAM" id="Phobius"/>
    </source>
</evidence>